<keyword evidence="2" id="KW-1185">Reference proteome</keyword>
<protein>
    <submittedName>
        <fullName evidence="1">Uncharacterized protein</fullName>
    </submittedName>
</protein>
<name>A0A2P5E1Y6_PARAD</name>
<dbReference type="AlphaFoldDB" id="A0A2P5E1Y6"/>
<comment type="caution">
    <text evidence="1">The sequence shown here is derived from an EMBL/GenBank/DDBJ whole genome shotgun (WGS) entry which is preliminary data.</text>
</comment>
<proteinExistence type="predicted"/>
<evidence type="ECO:0000313" key="1">
    <source>
        <dbReference type="EMBL" id="PON79528.1"/>
    </source>
</evidence>
<reference evidence="2" key="1">
    <citation type="submission" date="2016-06" db="EMBL/GenBank/DDBJ databases">
        <title>Parallel loss of symbiosis genes in relatives of nitrogen-fixing non-legume Parasponia.</title>
        <authorList>
            <person name="Van Velzen R."/>
            <person name="Holmer R."/>
            <person name="Bu F."/>
            <person name="Rutten L."/>
            <person name="Van Zeijl A."/>
            <person name="Liu W."/>
            <person name="Santuari L."/>
            <person name="Cao Q."/>
            <person name="Sharma T."/>
            <person name="Shen D."/>
            <person name="Roswanjaya Y."/>
            <person name="Wardhani T."/>
            <person name="Kalhor M.S."/>
            <person name="Jansen J."/>
            <person name="Van den Hoogen J."/>
            <person name="Gungor B."/>
            <person name="Hartog M."/>
            <person name="Hontelez J."/>
            <person name="Verver J."/>
            <person name="Yang W.-C."/>
            <person name="Schijlen E."/>
            <person name="Repin R."/>
            <person name="Schilthuizen M."/>
            <person name="Schranz E."/>
            <person name="Heidstra R."/>
            <person name="Miyata K."/>
            <person name="Fedorova E."/>
            <person name="Kohlen W."/>
            <person name="Bisseling T."/>
            <person name="Smit S."/>
            <person name="Geurts R."/>
        </authorList>
    </citation>
    <scope>NUCLEOTIDE SEQUENCE [LARGE SCALE GENOMIC DNA]</scope>
    <source>
        <strain evidence="2">cv. WU1-14</strain>
    </source>
</reference>
<evidence type="ECO:0000313" key="2">
    <source>
        <dbReference type="Proteomes" id="UP000237105"/>
    </source>
</evidence>
<dbReference type="Proteomes" id="UP000237105">
    <property type="component" value="Unassembled WGS sequence"/>
</dbReference>
<organism evidence="1 2">
    <name type="scientific">Parasponia andersonii</name>
    <name type="common">Sponia andersonii</name>
    <dbReference type="NCBI Taxonomy" id="3476"/>
    <lineage>
        <taxon>Eukaryota</taxon>
        <taxon>Viridiplantae</taxon>
        <taxon>Streptophyta</taxon>
        <taxon>Embryophyta</taxon>
        <taxon>Tracheophyta</taxon>
        <taxon>Spermatophyta</taxon>
        <taxon>Magnoliopsida</taxon>
        <taxon>eudicotyledons</taxon>
        <taxon>Gunneridae</taxon>
        <taxon>Pentapetalae</taxon>
        <taxon>rosids</taxon>
        <taxon>fabids</taxon>
        <taxon>Rosales</taxon>
        <taxon>Cannabaceae</taxon>
        <taxon>Parasponia</taxon>
    </lineage>
</organism>
<sequence>MFRNVFVTSLGNRIRPPPTKTAILIFSVEVLNLAFWGFQQLSAFLGIVEKKETKEDYLIPGGDSKGAVPRLSLDCYVVSLVFSSLLK</sequence>
<dbReference type="EMBL" id="JXTB01000004">
    <property type="protein sequence ID" value="PON79528.1"/>
    <property type="molecule type" value="Genomic_DNA"/>
</dbReference>
<gene>
    <name evidence="1" type="ORF">PanWU01x14_012630</name>
</gene>
<accession>A0A2P5E1Y6</accession>